<comment type="similarity">
    <text evidence="1">Belongs to the N(4)/N(6)-methyltransferase family.</text>
</comment>
<evidence type="ECO:0000313" key="8">
    <source>
        <dbReference type="EMBL" id="KGN31467.1"/>
    </source>
</evidence>
<dbReference type="InterPro" id="IPR029063">
    <property type="entry name" value="SAM-dependent_MTases_sf"/>
</dbReference>
<evidence type="ECO:0000256" key="3">
    <source>
        <dbReference type="ARBA" id="ARBA00022603"/>
    </source>
</evidence>
<dbReference type="InterPro" id="IPR011639">
    <property type="entry name" value="MethylTrfase_TaqI-like_dom"/>
</dbReference>
<evidence type="ECO:0000256" key="5">
    <source>
        <dbReference type="ARBA" id="ARBA00022691"/>
    </source>
</evidence>
<dbReference type="GO" id="GO:0032259">
    <property type="term" value="P:methylation"/>
    <property type="evidence" value="ECO:0007669"/>
    <property type="project" value="UniProtKB-KW"/>
</dbReference>
<dbReference type="PRINTS" id="PR00507">
    <property type="entry name" value="N12N6MTFRASE"/>
</dbReference>
<sequence>MDLMLDLAGYTDKVDLSQLVVVEPSVGSGAFLGPLVERLAGQFGQRPEPNWSSLSTAVRGFELQEQHVETSRQVVLTELTAAGCPNEIARRLAEMWVRHGDFLLTDHGDLKADLVIGNPPYIRIENLDPRLLAAYRSAAPTMGGRADIFVGFYEHGLDMLKPGGRLAFICADRWMRNSYGKALRRKVVDRFSVDDVIVMHDADAFEADVSAYPAITVLSNRGQGEVISAVATASFDGAAAGELASWRRGKDVRLTTPAVRAARMPSWYETEGVWPDGSPETLAWLERIQETLPPLECAEDGTKLGIGIATGNDKVYVRKAPPPDVEPDRLLPMVTSADIKSGTFQWTGHHLVNPWTPTGPVELGDFPKLAGYYEDSMEALKSRSVAKRSGPRWYRTIDRVNDGLLDRDLLVMEDMKATAHPVRVPAGYYPHHNLYWIVSDAWDLDALGGLLLSEVVERQVAAYCVKMRGGTLRFQATVLRQVRAPRPHDLDQQILDGLAEAFRTRDRAAATAWALQAFGMDALPPG</sequence>
<dbReference type="Pfam" id="PF07669">
    <property type="entry name" value="Eco57I"/>
    <property type="match status" value="1"/>
</dbReference>
<dbReference type="GO" id="GO:0006304">
    <property type="term" value="P:DNA modification"/>
    <property type="evidence" value="ECO:0007669"/>
    <property type="project" value="InterPro"/>
</dbReference>
<gene>
    <name evidence="8" type="ORF">N802_03630</name>
</gene>
<evidence type="ECO:0000256" key="1">
    <source>
        <dbReference type="ARBA" id="ARBA00006594"/>
    </source>
</evidence>
<feature type="domain" description="Type II methyltransferase M.TaqI-like" evidence="7">
    <location>
        <begin position="102"/>
        <end position="205"/>
    </location>
</feature>
<dbReference type="Gene3D" id="3.40.50.150">
    <property type="entry name" value="Vaccinia Virus protein VP39"/>
    <property type="match status" value="1"/>
</dbReference>
<dbReference type="SUPFAM" id="SSF53335">
    <property type="entry name" value="S-adenosyl-L-methionine-dependent methyltransferases"/>
    <property type="match status" value="1"/>
</dbReference>
<protein>
    <recommendedName>
        <fullName evidence="2">site-specific DNA-methyltransferase (adenine-specific)</fullName>
        <ecNumber evidence="2">2.1.1.72</ecNumber>
    </recommendedName>
</protein>
<reference evidence="8 9" key="1">
    <citation type="submission" date="2013-08" db="EMBL/GenBank/DDBJ databases">
        <title>The genome sequence of Knoellia sinensis.</title>
        <authorList>
            <person name="Zhu W."/>
            <person name="Wang G."/>
        </authorList>
    </citation>
    <scope>NUCLEOTIDE SEQUENCE [LARGE SCALE GENOMIC DNA]</scope>
    <source>
        <strain evidence="8 9">KCTC 19936</strain>
    </source>
</reference>
<proteinExistence type="inferred from homology"/>
<dbReference type="InterPro" id="IPR050953">
    <property type="entry name" value="N4_N6_ade-DNA_methylase"/>
</dbReference>
<dbReference type="Proteomes" id="UP000030002">
    <property type="component" value="Unassembled WGS sequence"/>
</dbReference>
<dbReference type="GO" id="GO:0003676">
    <property type="term" value="F:nucleic acid binding"/>
    <property type="evidence" value="ECO:0007669"/>
    <property type="project" value="InterPro"/>
</dbReference>
<dbReference type="EC" id="2.1.1.72" evidence="2"/>
<evidence type="ECO:0000256" key="2">
    <source>
        <dbReference type="ARBA" id="ARBA00011900"/>
    </source>
</evidence>
<dbReference type="STRING" id="1385520.N802_03630"/>
<evidence type="ECO:0000259" key="7">
    <source>
        <dbReference type="Pfam" id="PF07669"/>
    </source>
</evidence>
<keyword evidence="3" id="KW-0489">Methyltransferase</keyword>
<evidence type="ECO:0000256" key="4">
    <source>
        <dbReference type="ARBA" id="ARBA00022679"/>
    </source>
</evidence>
<comment type="caution">
    <text evidence="8">The sequence shown here is derived from an EMBL/GenBank/DDBJ whole genome shotgun (WGS) entry which is preliminary data.</text>
</comment>
<dbReference type="InterPro" id="IPR002052">
    <property type="entry name" value="DNA_methylase_N6_adenine_CS"/>
</dbReference>
<evidence type="ECO:0000313" key="9">
    <source>
        <dbReference type="Proteomes" id="UP000030002"/>
    </source>
</evidence>
<dbReference type="PANTHER" id="PTHR33841:SF5">
    <property type="entry name" value="DNA METHYLASE (MODIFICATION METHYLASE) (METHYLTRANSFERASE)-RELATED"/>
    <property type="match status" value="1"/>
</dbReference>
<dbReference type="EMBL" id="AVPJ01000011">
    <property type="protein sequence ID" value="KGN31467.1"/>
    <property type="molecule type" value="Genomic_DNA"/>
</dbReference>
<dbReference type="PANTHER" id="PTHR33841">
    <property type="entry name" value="DNA METHYLTRANSFERASE YEEA-RELATED"/>
    <property type="match status" value="1"/>
</dbReference>
<name>A0A0A0J5X9_9MICO</name>
<dbReference type="eggNOG" id="COG0827">
    <property type="taxonomic scope" value="Bacteria"/>
</dbReference>
<keyword evidence="5" id="KW-0949">S-adenosyl-L-methionine</keyword>
<comment type="catalytic activity">
    <reaction evidence="6">
        <text>a 2'-deoxyadenosine in DNA + S-adenosyl-L-methionine = an N(6)-methyl-2'-deoxyadenosine in DNA + S-adenosyl-L-homocysteine + H(+)</text>
        <dbReference type="Rhea" id="RHEA:15197"/>
        <dbReference type="Rhea" id="RHEA-COMP:12418"/>
        <dbReference type="Rhea" id="RHEA-COMP:12419"/>
        <dbReference type="ChEBI" id="CHEBI:15378"/>
        <dbReference type="ChEBI" id="CHEBI:57856"/>
        <dbReference type="ChEBI" id="CHEBI:59789"/>
        <dbReference type="ChEBI" id="CHEBI:90615"/>
        <dbReference type="ChEBI" id="CHEBI:90616"/>
        <dbReference type="EC" id="2.1.1.72"/>
    </reaction>
</comment>
<accession>A0A0A0J5X9</accession>
<keyword evidence="4" id="KW-0808">Transferase</keyword>
<dbReference type="GO" id="GO:0009007">
    <property type="term" value="F:site-specific DNA-methyltransferase (adenine-specific) activity"/>
    <property type="evidence" value="ECO:0007669"/>
    <property type="project" value="UniProtKB-EC"/>
</dbReference>
<keyword evidence="9" id="KW-1185">Reference proteome</keyword>
<dbReference type="PROSITE" id="PS00092">
    <property type="entry name" value="N6_MTASE"/>
    <property type="match status" value="1"/>
</dbReference>
<evidence type="ECO:0000256" key="6">
    <source>
        <dbReference type="ARBA" id="ARBA00047942"/>
    </source>
</evidence>
<organism evidence="8 9">
    <name type="scientific">Knoellia sinensis KCTC 19936</name>
    <dbReference type="NCBI Taxonomy" id="1385520"/>
    <lineage>
        <taxon>Bacteria</taxon>
        <taxon>Bacillati</taxon>
        <taxon>Actinomycetota</taxon>
        <taxon>Actinomycetes</taxon>
        <taxon>Micrococcales</taxon>
        <taxon>Intrasporangiaceae</taxon>
        <taxon>Knoellia</taxon>
    </lineage>
</organism>
<dbReference type="AlphaFoldDB" id="A0A0A0J5X9"/>